<reference evidence="20 21" key="1">
    <citation type="submission" date="2025-04" db="UniProtKB">
        <authorList>
            <consortium name="RefSeq"/>
        </authorList>
    </citation>
    <scope>IDENTIFICATION</scope>
    <source>
        <strain evidence="20 21">15085-1641.00</strain>
        <tissue evidence="20 21">Whole body</tissue>
    </source>
</reference>
<dbReference type="PANTHER" id="PTHR47961">
    <property type="entry name" value="DNA POLYMERASE THETA, PUTATIVE (AFU_ORTHOLOGUE AFUA_1G05260)-RELATED"/>
    <property type="match status" value="1"/>
</dbReference>
<dbReference type="FunFam" id="1.10.3380.10:FF:000001">
    <property type="entry name" value="U5 small nuclear ribonucleoprotein helicase"/>
    <property type="match status" value="1"/>
</dbReference>
<keyword evidence="19" id="KW-1185">Reference proteome</keyword>
<dbReference type="SUPFAM" id="SSF46785">
    <property type="entry name" value="Winged helix' DNA-binding domain"/>
    <property type="match status" value="2"/>
</dbReference>
<dbReference type="FunFam" id="1.10.3380.10:FF:000002">
    <property type="entry name" value="Activating signal cointegrator 1 complex subunit 3"/>
    <property type="match status" value="1"/>
</dbReference>
<dbReference type="KEGG" id="dhe:111595219"/>
<dbReference type="GO" id="GO:0004386">
    <property type="term" value="F:helicase activity"/>
    <property type="evidence" value="ECO:0007669"/>
    <property type="project" value="UniProtKB-KW"/>
</dbReference>
<accession>A0A6J1LEK2</accession>
<dbReference type="InterPro" id="IPR050474">
    <property type="entry name" value="Hel308_SKI2-like"/>
</dbReference>
<dbReference type="OMA" id="MCSATEF"/>
<dbReference type="FunFam" id="1.10.10.10:FF:000024">
    <property type="entry name" value="U5 small nuclear ribonucleoprotein helicase"/>
    <property type="match status" value="1"/>
</dbReference>
<proteinExistence type="inferred from homology"/>
<dbReference type="PANTHER" id="PTHR47961:SF13">
    <property type="entry name" value="ACTIVATING SIGNAL COINTEGRATOR 1 COMPLEX SUBUNIT 3"/>
    <property type="match status" value="1"/>
</dbReference>
<dbReference type="RefSeq" id="XP_030080594.1">
    <property type="nucleotide sequence ID" value="XM_030224734.1"/>
</dbReference>
<dbReference type="SMART" id="SM00487">
    <property type="entry name" value="DEXDc"/>
    <property type="match status" value="2"/>
</dbReference>
<dbReference type="FunFam" id="1.10.10.10:FF:000012">
    <property type="entry name" value="U5 small nuclear ribonucleoprotein helicase"/>
    <property type="match status" value="1"/>
</dbReference>
<dbReference type="FunFam" id="3.40.50.300:FF:000062">
    <property type="entry name" value="U5 small nuclear ribonucleoprotein helicase"/>
    <property type="match status" value="1"/>
</dbReference>
<dbReference type="Pfam" id="PF26582">
    <property type="entry name" value="ASCC3_N"/>
    <property type="match status" value="1"/>
</dbReference>
<comment type="subcellular location">
    <subcellularLocation>
        <location evidence="2">Cytoplasm</location>
        <location evidence="2">Cytosol</location>
    </subcellularLocation>
    <subcellularLocation>
        <location evidence="1">Nucleus speckle</location>
    </subcellularLocation>
</comment>
<dbReference type="GO" id="GO:0005524">
    <property type="term" value="F:ATP binding"/>
    <property type="evidence" value="ECO:0007669"/>
    <property type="project" value="UniProtKB-KW"/>
</dbReference>
<evidence type="ECO:0000256" key="3">
    <source>
        <dbReference type="ARBA" id="ARBA00010140"/>
    </source>
</evidence>
<dbReference type="FunFam" id="3.40.50.300:FF:000198">
    <property type="entry name" value="Activating signal cointegrator 1 complex subunit"/>
    <property type="match status" value="1"/>
</dbReference>
<dbReference type="CDD" id="cd18020">
    <property type="entry name" value="DEXHc_ASCC3_1"/>
    <property type="match status" value="1"/>
</dbReference>
<comment type="similarity">
    <text evidence="3">Belongs to the helicase family. SKI2 subfamily.</text>
</comment>
<dbReference type="GeneID" id="111595219"/>
<dbReference type="CTD" id="41891"/>
<evidence type="ECO:0000256" key="13">
    <source>
        <dbReference type="ARBA" id="ARBA00023242"/>
    </source>
</evidence>
<dbReference type="InterPro" id="IPR014001">
    <property type="entry name" value="Helicase_ATP-bd"/>
</dbReference>
<dbReference type="InterPro" id="IPR001650">
    <property type="entry name" value="Helicase_C-like"/>
</dbReference>
<dbReference type="Pfam" id="PF02889">
    <property type="entry name" value="Sec63"/>
    <property type="match status" value="2"/>
</dbReference>
<dbReference type="InterPro" id="IPR058856">
    <property type="entry name" value="ASCC3_N"/>
</dbReference>
<keyword evidence="5" id="KW-0677">Repeat</keyword>
<evidence type="ECO:0000256" key="5">
    <source>
        <dbReference type="ARBA" id="ARBA00022737"/>
    </source>
</evidence>
<keyword evidence="11" id="KW-0234">DNA repair</keyword>
<dbReference type="FunFam" id="3.40.50.300:FF:000102">
    <property type="entry name" value="RNA helicase, activating signal cointegrator 1"/>
    <property type="match status" value="1"/>
</dbReference>
<dbReference type="FunFam" id="2.60.40.150:FF:000272">
    <property type="entry name" value="Putative RNA helicase"/>
    <property type="match status" value="1"/>
</dbReference>
<evidence type="ECO:0000259" key="18">
    <source>
        <dbReference type="PROSITE" id="PS51194"/>
    </source>
</evidence>
<evidence type="ECO:0000256" key="8">
    <source>
        <dbReference type="ARBA" id="ARBA00022801"/>
    </source>
</evidence>
<evidence type="ECO:0000313" key="20">
    <source>
        <dbReference type="RefSeq" id="XP_023164601.2"/>
    </source>
</evidence>
<dbReference type="InterPro" id="IPR041094">
    <property type="entry name" value="Brr2_helicase_PWI"/>
</dbReference>
<dbReference type="Pfam" id="PF00271">
    <property type="entry name" value="Helicase_C"/>
    <property type="match status" value="2"/>
</dbReference>
<dbReference type="Gene3D" id="3.40.50.300">
    <property type="entry name" value="P-loop containing nucleotide triphosphate hydrolases"/>
    <property type="match status" value="4"/>
</dbReference>
<dbReference type="InterPro" id="IPR036390">
    <property type="entry name" value="WH_DNA-bd_sf"/>
</dbReference>
<dbReference type="FunFam" id="3.40.50.300:FF:000231">
    <property type="entry name" value="Activating signal cointegrator 1 complex subunit 3"/>
    <property type="match status" value="1"/>
</dbReference>
<evidence type="ECO:0000256" key="1">
    <source>
        <dbReference type="ARBA" id="ARBA00004324"/>
    </source>
</evidence>
<dbReference type="Gene3D" id="1.10.150.20">
    <property type="entry name" value="5' to 3' exonuclease, C-terminal subdomain"/>
    <property type="match status" value="1"/>
</dbReference>
<evidence type="ECO:0000256" key="2">
    <source>
        <dbReference type="ARBA" id="ARBA00004514"/>
    </source>
</evidence>
<dbReference type="InterPro" id="IPR057842">
    <property type="entry name" value="WH_MER3"/>
</dbReference>
<dbReference type="InterPro" id="IPR036388">
    <property type="entry name" value="WH-like_DNA-bd_sf"/>
</dbReference>
<dbReference type="SUPFAM" id="SSF158702">
    <property type="entry name" value="Sec63 N-terminal domain-like"/>
    <property type="match status" value="2"/>
</dbReference>
<keyword evidence="6" id="KW-0547">Nucleotide-binding</keyword>
<keyword evidence="10" id="KW-0067">ATP-binding</keyword>
<keyword evidence="4" id="KW-0963">Cytoplasm</keyword>
<dbReference type="CDD" id="cd18795">
    <property type="entry name" value="SF2_C_Ski2"/>
    <property type="match status" value="2"/>
</dbReference>
<dbReference type="InterPro" id="IPR003593">
    <property type="entry name" value="AAA+_ATPase"/>
</dbReference>
<dbReference type="SUPFAM" id="SSF52540">
    <property type="entry name" value="P-loop containing nucleoside triphosphate hydrolases"/>
    <property type="match status" value="4"/>
</dbReference>
<keyword evidence="8" id="KW-0378">Hydrolase</keyword>
<name>A0A6J1LEK2_DROHY</name>
<keyword evidence="7" id="KW-0227">DNA damage</keyword>
<keyword evidence="12" id="KW-0413">Isomerase</keyword>
<dbReference type="Pfam" id="PF00270">
    <property type="entry name" value="DEAD"/>
    <property type="match status" value="2"/>
</dbReference>
<dbReference type="Gene3D" id="2.60.40.150">
    <property type="entry name" value="C2 domain"/>
    <property type="match status" value="2"/>
</dbReference>
<evidence type="ECO:0000256" key="11">
    <source>
        <dbReference type="ARBA" id="ARBA00023204"/>
    </source>
</evidence>
<dbReference type="SMART" id="SM00973">
    <property type="entry name" value="Sec63"/>
    <property type="match status" value="2"/>
</dbReference>
<comment type="function">
    <text evidence="15">Catalyzes the ATP-dependent unwinding of U4/U6 RNA duplices, an essential step in the assembly of a catalytically active spliceosome. Plays a role in pre-mRNA splicing.</text>
</comment>
<dbReference type="Proteomes" id="UP000504633">
    <property type="component" value="Unplaced"/>
</dbReference>
<evidence type="ECO:0000256" key="10">
    <source>
        <dbReference type="ARBA" id="ARBA00022840"/>
    </source>
</evidence>
<feature type="domain" description="Helicase C-terminal" evidence="18">
    <location>
        <begin position="705"/>
        <end position="924"/>
    </location>
</feature>
<keyword evidence="9" id="KW-0347">Helicase</keyword>
<gene>
    <name evidence="20 21 22" type="primary">LOC111595219</name>
</gene>
<dbReference type="CDD" id="cd18022">
    <property type="entry name" value="DEXHc_ASCC3_2"/>
    <property type="match status" value="1"/>
</dbReference>
<dbReference type="GO" id="GO:0003676">
    <property type="term" value="F:nucleic acid binding"/>
    <property type="evidence" value="ECO:0007669"/>
    <property type="project" value="InterPro"/>
</dbReference>
<organism evidence="19 20">
    <name type="scientific">Drosophila hydei</name>
    <name type="common">Fruit fly</name>
    <dbReference type="NCBI Taxonomy" id="7224"/>
    <lineage>
        <taxon>Eukaryota</taxon>
        <taxon>Metazoa</taxon>
        <taxon>Ecdysozoa</taxon>
        <taxon>Arthropoda</taxon>
        <taxon>Hexapoda</taxon>
        <taxon>Insecta</taxon>
        <taxon>Pterygota</taxon>
        <taxon>Neoptera</taxon>
        <taxon>Endopterygota</taxon>
        <taxon>Diptera</taxon>
        <taxon>Brachycera</taxon>
        <taxon>Muscomorpha</taxon>
        <taxon>Ephydroidea</taxon>
        <taxon>Drosophilidae</taxon>
        <taxon>Drosophila</taxon>
    </lineage>
</organism>
<evidence type="ECO:0000313" key="22">
    <source>
        <dbReference type="RefSeq" id="XP_030080594.1"/>
    </source>
</evidence>
<dbReference type="GO" id="GO:0006397">
    <property type="term" value="P:mRNA processing"/>
    <property type="evidence" value="ECO:0007669"/>
    <property type="project" value="UniProtKB-ARBA"/>
</dbReference>
<dbReference type="OrthoDB" id="5575at2759"/>
<evidence type="ECO:0000313" key="19">
    <source>
        <dbReference type="Proteomes" id="UP000504633"/>
    </source>
</evidence>
<protein>
    <recommendedName>
        <fullName evidence="14">U5 small nuclear ribonucleoprotein 200 kDa helicase</fullName>
    </recommendedName>
</protein>
<dbReference type="InterPro" id="IPR027417">
    <property type="entry name" value="P-loop_NTPase"/>
</dbReference>
<evidence type="ECO:0000313" key="21">
    <source>
        <dbReference type="RefSeq" id="XP_023164602.2"/>
    </source>
</evidence>
<dbReference type="PROSITE" id="PS51194">
    <property type="entry name" value="HELICASE_CTER"/>
    <property type="match status" value="2"/>
</dbReference>
<evidence type="ECO:0000256" key="14">
    <source>
        <dbReference type="ARBA" id="ARBA00034541"/>
    </source>
</evidence>
<evidence type="ECO:0000256" key="9">
    <source>
        <dbReference type="ARBA" id="ARBA00022806"/>
    </source>
</evidence>
<dbReference type="PROSITE" id="PS51192">
    <property type="entry name" value="HELICASE_ATP_BIND_1"/>
    <property type="match status" value="2"/>
</dbReference>
<feature type="region of interest" description="Disordered" evidence="16">
    <location>
        <begin position="299"/>
        <end position="319"/>
    </location>
</feature>
<keyword evidence="13" id="KW-0539">Nucleus</keyword>
<evidence type="ECO:0000259" key="17">
    <source>
        <dbReference type="PROSITE" id="PS51192"/>
    </source>
</evidence>
<evidence type="ECO:0000256" key="15">
    <source>
        <dbReference type="ARBA" id="ARBA00054527"/>
    </source>
</evidence>
<dbReference type="FunFam" id="2.60.40.150:FF:000004">
    <property type="entry name" value="RNA helicase, activating signal cointegrator 1"/>
    <property type="match status" value="1"/>
</dbReference>
<dbReference type="Gene3D" id="1.10.10.10">
    <property type="entry name" value="Winged helix-like DNA-binding domain superfamily/Winged helix DNA-binding domain"/>
    <property type="match status" value="2"/>
</dbReference>
<dbReference type="SUPFAM" id="SSF81296">
    <property type="entry name" value="E set domains"/>
    <property type="match status" value="1"/>
</dbReference>
<evidence type="ECO:0000256" key="4">
    <source>
        <dbReference type="ARBA" id="ARBA00022490"/>
    </source>
</evidence>
<dbReference type="SMART" id="SM00490">
    <property type="entry name" value="HELICc"/>
    <property type="match status" value="2"/>
</dbReference>
<dbReference type="RefSeq" id="XP_023164601.2">
    <property type="nucleotide sequence ID" value="XM_023308833.2"/>
</dbReference>
<dbReference type="PIRSF" id="PIRSF039073">
    <property type="entry name" value="BRR2"/>
    <property type="match status" value="1"/>
</dbReference>
<dbReference type="Gene3D" id="1.10.3380.10">
    <property type="entry name" value="Sec63 N-terminal domain-like domain"/>
    <property type="match status" value="2"/>
</dbReference>
<dbReference type="GO" id="GO:0016787">
    <property type="term" value="F:hydrolase activity"/>
    <property type="evidence" value="ECO:0007669"/>
    <property type="project" value="UniProtKB-KW"/>
</dbReference>
<dbReference type="GO" id="GO:0032991">
    <property type="term" value="C:protein-containing complex"/>
    <property type="evidence" value="ECO:0007669"/>
    <property type="project" value="UniProtKB-ARBA"/>
</dbReference>
<evidence type="ECO:0000256" key="6">
    <source>
        <dbReference type="ARBA" id="ARBA00022741"/>
    </source>
</evidence>
<evidence type="ECO:0000256" key="12">
    <source>
        <dbReference type="ARBA" id="ARBA00023235"/>
    </source>
</evidence>
<dbReference type="Pfam" id="PF23445">
    <property type="entry name" value="WHD_SNRNP200"/>
    <property type="match status" value="2"/>
</dbReference>
<dbReference type="InterPro" id="IPR004179">
    <property type="entry name" value="Sec63-dom"/>
</dbReference>
<feature type="domain" description="Helicase ATP-binding" evidence="17">
    <location>
        <begin position="492"/>
        <end position="675"/>
    </location>
</feature>
<dbReference type="Pfam" id="PF18149">
    <property type="entry name" value="Helicase_PWI"/>
    <property type="match status" value="1"/>
</dbReference>
<dbReference type="InterPro" id="IPR014756">
    <property type="entry name" value="Ig_E-set"/>
</dbReference>
<evidence type="ECO:0000256" key="16">
    <source>
        <dbReference type="SAM" id="MobiDB-lite"/>
    </source>
</evidence>
<dbReference type="InterPro" id="IPR011545">
    <property type="entry name" value="DEAD/DEAH_box_helicase_dom"/>
</dbReference>
<sequence length="2178" mass="248588">MWEPPRLSASLRAKTELESRAHRFNGLRNSVAKTVVSTTTPKEKAEQTIAKLLAQLPAEKQPEAKAQLQKLRNLVQECMGYEEQPQVVEHAALYLFWLLLDERVLLVATTNRLHTMFGNTFDRKRTQIHNCVLAVGDALEEHELLALKRWRQSQQKPSERPLWGEDIQVNCTPAEWLDVSLLTNLSPDALLKNRVVNKFTMKYKTADVSMQAAAPSTDNFKLSSELETLLSIAQKIEDDMLLNRVGDILGSKRSSEDLQNELMELLGFENFELVGQLLQERSKIAQQLEQYATRSRRIKQVKQKRQQTSTASEKRPTVATAVVVQSAQEKQLGKQQRREEKKLHRIMRSVKDNEEDHEEVGGAVAISAQQLRMQHQRKLLEAAQREPLLLNTKAVKAEQSTYTAPIYYPYVFDSQREAKQHAGFIGGSRIALPENAVRIDNKQWEEVKIPASEPPPLTVGNQRIQISELDDIGQMAFANCKELNRIQSVVYPVAYHSNENMLVCAPTGAGKTNVAMLSIVHTIRCHLEQGVINRDQFKIVYIAPMKALASEMVENFSKRLKSLQISVRELTGDMQLTKAEMAATQILVTTPEKWDVVTRKGSGDVALISLVQLLIIDEVHLLHGERGPVVEALVARTLRLVESSQSMIRIVGLSATLPNYIDVAHFLRVNPMKGLFYFDSRFRPVPLDTNFVGIKSVKPLQQIADMDQCCYQKCVEMVQQGHQVMVFVHARNATVRTANVIRELAQQNNTSAMFLPADNNAHGLACRSIQRSRNKQLVELFSCGLAMHHAGMLRADRQMVEKYFVEGHISVLVCTATLAWGVNLPAHAVIIRGTDIYDAKHGSFVDLGILDVLQIFGRAGRPQFDKSGVGTIITSYDKLNHYLSLLTNQFPIESNFVQCLADNLNAEIGLGTISNVEEAIEWLSYTYLFVRMRINPHVYGIEYSELQKDPTLEARRRALIMSASMSLDKAKMMRFNQRTMDMNITDLGRTASHFYIKYDTVETFNELMKPYMNESELLAMMSQAQEFQQLKVRDDELEELDELREYYCKLKAFGGSENVCGKVNILIQTYLSNGYVKSFSLSSDMSYITQNVGRIARALFSIVLRQNNATLTGRMLQLCKMFERRQWDFDSHLRQFPAINAETIDKLERRGLSIYRLREMEQRELKEWLRSDRYAELVIRSARELPLLEVEATLQPITRTVLRISINIWPDFTWNDRVHGKTSQSFWLWIEDPESNYIYHSELFQISRKCVFSGQSQQLVMTIPLKEPLPPQYYIRVTSDSWLGSTTCVPLSFQHLVLPEHHPPLTELLPLRPLPVASLQNAVYQSLYKFTHFNPIQTQIFHCLYHTDNNVLLGAPTGSGKTIVAEIAIFRALNLQPKCKVVYIAPLKALVKERIADWQLRFERSSLGLKVVELTGDVTPDIQAIRESQLIVTTPEKWDGISRSWQTREYVQHVSLIVIDEIHLLGEDRGPVIEVIVSRTNFITSHTGRSIRIVGLSTALANAQDLANWLGIKRVGLYNFKPSVRPVPLQVHINGFPGKHYCPRMATMNRPTFQAIRTYSPCEPTIVFVSSRRQTRLTALDLITFVAGDENPKQFLHIAEHEMELILQNIRDQNLKFCLAFGIGLHHAGLQEPDRKCVEELFLNRKIQVLVATATLAWGVNLPAHLVVIKGTEYFDGKVKKYVDMPITDVLQMMGRAGRPQFDNEGVAVVLVHDEKKNFYKKFLYDPFPVESSLLGVLPEHINAEIVAGTVQTKQAALDYLTWTYFFRRLLRNPSYYQLEGVEPENVNAFMSSLVERVVYELAGAACVVERDGQLVPTFLGRISSFYYLSYRTMKHFLNDLQPDMDTKQVLLAISDSYEFDQQPVRHNEDKYNEELAEVLRFRPPSASWDSPYTKTFLLLQAHFSRQSLPNSDYLTDTKSALDNATRVMQAMVDYTAERGWLSTSLVVQQLMQCVIQARWFDACEFLTLPGVNEANVDVFLNIQHDNYDYLTLPVLKEVCRKDYEVLAKPLRDAFEEHEIEQIYKVIQGLPEISLQIFVEGRYMDEEYAKRALSISEDSVNWIPLHANEDYVLCVDLQRLNVAAGQRRSGGQGYTIYSPKYPKPKNEAWFLTLGSQANDELLAMKRLSLRGIRSSNRISFQATPRRGRLVLTLYLMSDCLIGFDQQYDLHFEIIDAKA</sequence>
<feature type="domain" description="Helicase C-terminal" evidence="18">
    <location>
        <begin position="1554"/>
        <end position="1746"/>
    </location>
</feature>
<dbReference type="InterPro" id="IPR035892">
    <property type="entry name" value="C2_domain_sf"/>
</dbReference>
<feature type="domain" description="Helicase ATP-binding" evidence="17">
    <location>
        <begin position="1342"/>
        <end position="1518"/>
    </location>
</feature>
<evidence type="ECO:0000256" key="7">
    <source>
        <dbReference type="ARBA" id="ARBA00022763"/>
    </source>
</evidence>
<dbReference type="SMART" id="SM00382">
    <property type="entry name" value="AAA"/>
    <property type="match status" value="2"/>
</dbReference>
<dbReference type="RefSeq" id="XP_023164602.2">
    <property type="nucleotide sequence ID" value="XM_023308834.2"/>
</dbReference>